<name>A0ABP9UDQ3_9DEIO</name>
<dbReference type="PANTHER" id="PTHR43424:SF1">
    <property type="entry name" value="LOCUS PUTATIVE PROTEIN 1-RELATED"/>
    <property type="match status" value="1"/>
</dbReference>
<feature type="transmembrane region" description="Helical" evidence="5">
    <location>
        <begin position="112"/>
        <end position="131"/>
    </location>
</feature>
<evidence type="ECO:0000256" key="2">
    <source>
        <dbReference type="ARBA" id="ARBA00022692"/>
    </source>
</evidence>
<sequence length="416" mass="46155">MRKNLFALYGVQVATLVLPLLSIPFLARVLGPSALGELAAIQSLFATLGFLIEYGFNFSATRQAAIHQHDRDKLTEILGNVLGAKILLSLLFLLISLAVYFFVPVFRSHPTLFWLGFVGALAQGFNLMWFYQGIEKMSLAATVDILCKSAYIALLFLFVRSPQDLTLVIGFQSAAFILSLVVNAFRSRQYSNSLSLSLSGSLEALKDGRSMFLFRGMTLFYTTANSALLRLYVPASTVAYYANAERLTNVGFSAFSPLTQVFFPRLSYLVHHDLEEAKKLFRKCFYIIIPLSVASAIVGYILAPFAINLIFGEMYVQSISLFRILLFNIPIISVSSLFGLQWLVPNGMQAKFNRAIGLSAIVNIASVIFLVPVFKATGMAYTVVFCESIIALMVVFAVLRSKDSPFGNPLRRQIRI</sequence>
<dbReference type="RefSeq" id="WP_345445802.1">
    <property type="nucleotide sequence ID" value="NZ_BAABQU010000030.1"/>
</dbReference>
<accession>A0ABP9UDQ3</accession>
<evidence type="ECO:0000313" key="6">
    <source>
        <dbReference type="EMBL" id="GAA5440886.1"/>
    </source>
</evidence>
<feature type="transmembrane region" description="Helical" evidence="5">
    <location>
        <begin position="165"/>
        <end position="185"/>
    </location>
</feature>
<keyword evidence="2 5" id="KW-0812">Transmembrane</keyword>
<dbReference type="Proteomes" id="UP001423409">
    <property type="component" value="Unassembled WGS sequence"/>
</dbReference>
<evidence type="ECO:0000256" key="5">
    <source>
        <dbReference type="SAM" id="Phobius"/>
    </source>
</evidence>
<feature type="transmembrane region" description="Helical" evidence="5">
    <location>
        <begin position="138"/>
        <end position="159"/>
    </location>
</feature>
<keyword evidence="7" id="KW-1185">Reference proteome</keyword>
<feature type="transmembrane region" description="Helical" evidence="5">
    <location>
        <begin position="355"/>
        <end position="374"/>
    </location>
</feature>
<dbReference type="InterPro" id="IPR052556">
    <property type="entry name" value="PolySynth_Transporter"/>
</dbReference>
<evidence type="ECO:0000256" key="1">
    <source>
        <dbReference type="ARBA" id="ARBA00004141"/>
    </source>
</evidence>
<feature type="transmembrane region" description="Helical" evidence="5">
    <location>
        <begin position="380"/>
        <end position="399"/>
    </location>
</feature>
<feature type="transmembrane region" description="Helical" evidence="5">
    <location>
        <begin position="7"/>
        <end position="27"/>
    </location>
</feature>
<reference evidence="6 7" key="1">
    <citation type="submission" date="2024-02" db="EMBL/GenBank/DDBJ databases">
        <title>Deinococcus caeni NBRC 101312.</title>
        <authorList>
            <person name="Ichikawa N."/>
            <person name="Katano-Makiyama Y."/>
            <person name="Hidaka K."/>
        </authorList>
    </citation>
    <scope>NUCLEOTIDE SEQUENCE [LARGE SCALE GENOMIC DNA]</scope>
    <source>
        <strain evidence="6 7">NBRC 101312</strain>
    </source>
</reference>
<comment type="caution">
    <text evidence="6">The sequence shown here is derived from an EMBL/GenBank/DDBJ whole genome shotgun (WGS) entry which is preliminary data.</text>
</comment>
<keyword evidence="4 5" id="KW-0472">Membrane</keyword>
<comment type="subcellular location">
    <subcellularLocation>
        <location evidence="1">Membrane</location>
        <topology evidence="1">Multi-pass membrane protein</topology>
    </subcellularLocation>
</comment>
<feature type="transmembrane region" description="Helical" evidence="5">
    <location>
        <begin position="284"/>
        <end position="307"/>
    </location>
</feature>
<evidence type="ECO:0000313" key="7">
    <source>
        <dbReference type="Proteomes" id="UP001423409"/>
    </source>
</evidence>
<dbReference type="Pfam" id="PF01943">
    <property type="entry name" value="Polysacc_synt"/>
    <property type="match status" value="1"/>
</dbReference>
<evidence type="ECO:0000256" key="3">
    <source>
        <dbReference type="ARBA" id="ARBA00022989"/>
    </source>
</evidence>
<evidence type="ECO:0000256" key="4">
    <source>
        <dbReference type="ARBA" id="ARBA00023136"/>
    </source>
</evidence>
<dbReference type="EMBL" id="BAABQU010000030">
    <property type="protein sequence ID" value="GAA5440886.1"/>
    <property type="molecule type" value="Genomic_DNA"/>
</dbReference>
<organism evidence="6 7">
    <name type="scientific">Deinococcus caeni</name>
    <dbReference type="NCBI Taxonomy" id="569127"/>
    <lineage>
        <taxon>Bacteria</taxon>
        <taxon>Thermotogati</taxon>
        <taxon>Deinococcota</taxon>
        <taxon>Deinococci</taxon>
        <taxon>Deinococcales</taxon>
        <taxon>Deinococcaceae</taxon>
        <taxon>Deinococcus</taxon>
    </lineage>
</organism>
<feature type="transmembrane region" description="Helical" evidence="5">
    <location>
        <begin position="39"/>
        <end position="56"/>
    </location>
</feature>
<keyword evidence="3 5" id="KW-1133">Transmembrane helix</keyword>
<gene>
    <name evidence="6" type="primary">rfbX</name>
    <name evidence="6" type="ORF">Dcae01_02414</name>
</gene>
<protein>
    <submittedName>
        <fullName evidence="6">O-antigen transporter</fullName>
    </submittedName>
</protein>
<feature type="transmembrane region" description="Helical" evidence="5">
    <location>
        <begin position="77"/>
        <end position="106"/>
    </location>
</feature>
<feature type="transmembrane region" description="Helical" evidence="5">
    <location>
        <begin position="319"/>
        <end position="343"/>
    </location>
</feature>
<dbReference type="PANTHER" id="PTHR43424">
    <property type="entry name" value="LOCUS PUTATIVE PROTEIN 1-RELATED"/>
    <property type="match status" value="1"/>
</dbReference>
<dbReference type="InterPro" id="IPR002797">
    <property type="entry name" value="Polysacc_synth"/>
</dbReference>
<proteinExistence type="predicted"/>